<evidence type="ECO:0000256" key="1">
    <source>
        <dbReference type="SAM" id="Coils"/>
    </source>
</evidence>
<name>A0A0N5ABT5_9BILA</name>
<organism evidence="2 3">
    <name type="scientific">Syphacia muris</name>
    <dbReference type="NCBI Taxonomy" id="451379"/>
    <lineage>
        <taxon>Eukaryota</taxon>
        <taxon>Metazoa</taxon>
        <taxon>Ecdysozoa</taxon>
        <taxon>Nematoda</taxon>
        <taxon>Chromadorea</taxon>
        <taxon>Rhabditida</taxon>
        <taxon>Spirurina</taxon>
        <taxon>Oxyuridomorpha</taxon>
        <taxon>Oxyuroidea</taxon>
        <taxon>Oxyuridae</taxon>
        <taxon>Syphacia</taxon>
    </lineage>
</organism>
<sequence length="772" mass="88815">MKVLKLGAWDGLNSVSMNDAVDLLRADLIARDGRISELELEKEELKRLLDEQIGRLDDGTRKLEGLLEQMNDLDLVNQLCQDNDLASSCFDSVDELCVALRNLKYAFCSEDGLPSADVGDNSQIDEFVDSVKSKFERFSDCSSALSGLNCGGHSLLNLFKGFENLVSPTLAILEEVLRLHGDVLRMNSVALAPSSGGSAGPCVGEKVSDVSLLSRSKIEGFGVSTFGNTPKVSGELPIWSSEVEFEEKNVAELEQKLSHDKERLDGLQVDNNVVNENIRRLEGCVADLRNQLEEKCALVDTLQRAKDEAESCLNDYKQWLSDSRQTGLYEGNIEFLKQTILVKDQHYQSLMAEHEQCLNALEHTRYQYNESKTRYDDLVIDCKFQMSGDLCASAVEELCQEVARLKDENELSNREIKTEYYELQEKNITLEEKLKRTEIVITQLRHENEIMRQEFTLEKPYEYSTDPVELEKELKRLREKYVILSELLKATEEFLRKLKAEVPDDVEFNSMKRTIEVLRHQLTEKDLEIENGQKRKSETEKSLMEHRQWLQEANSRVVDLEILLDKTKKEDEAYHHALCTENMEIREENMHLSEQLRKQQEVITDLRKKIDQQQQSLSEIERVKATSQIELKKEQVVRIGTPPVDIAITLTDAQNVGEDLNILGKTIEDLRKELRFQEVIDVLSDQKKEIEQQLTECKKHLSEAYQRISELQKQLESKMIEQQGELTRTTKIIQENIELAKALEERKKVVEKSVRVEKSGDDVQQQERFEKF</sequence>
<evidence type="ECO:0000313" key="2">
    <source>
        <dbReference type="Proteomes" id="UP000046393"/>
    </source>
</evidence>
<dbReference type="WBParaSite" id="SMUV_0000161101-mRNA-1">
    <property type="protein sequence ID" value="SMUV_0000161101-mRNA-1"/>
    <property type="gene ID" value="SMUV_0000161101"/>
</dbReference>
<accession>A0A0N5ABT5</accession>
<dbReference type="Proteomes" id="UP000046393">
    <property type="component" value="Unplaced"/>
</dbReference>
<feature type="coiled-coil region" evidence="1">
    <location>
        <begin position="550"/>
        <end position="623"/>
    </location>
</feature>
<reference evidence="3" key="1">
    <citation type="submission" date="2017-02" db="UniProtKB">
        <authorList>
            <consortium name="WormBaseParasite"/>
        </authorList>
    </citation>
    <scope>IDENTIFICATION</scope>
</reference>
<keyword evidence="2" id="KW-1185">Reference proteome</keyword>
<protein>
    <submittedName>
        <fullName evidence="3">GRIP domain-containing protein</fullName>
    </submittedName>
</protein>
<feature type="coiled-coil region" evidence="1">
    <location>
        <begin position="680"/>
        <end position="721"/>
    </location>
</feature>
<feature type="coiled-coil region" evidence="1">
    <location>
        <begin position="243"/>
        <end position="322"/>
    </location>
</feature>
<dbReference type="STRING" id="451379.A0A0N5ABT5"/>
<dbReference type="AlphaFoldDB" id="A0A0N5ABT5"/>
<evidence type="ECO:0000313" key="3">
    <source>
        <dbReference type="WBParaSite" id="SMUV_0000161101-mRNA-1"/>
    </source>
</evidence>
<proteinExistence type="predicted"/>
<feature type="coiled-coil region" evidence="1">
    <location>
        <begin position="395"/>
        <end position="454"/>
    </location>
</feature>
<keyword evidence="1" id="KW-0175">Coiled coil</keyword>